<feature type="non-terminal residue" evidence="2">
    <location>
        <position position="1"/>
    </location>
</feature>
<sequence length="200" mass="22597">ELKALKQEWRENKEVTVEGITKKLQFKKWLEVTGKKNDYLSMDTQRSAMTEALNESTDGFMIDIPHPPDLRESIRNAAFAAKPLEAVDFSLLPHSDDSVTFHLTRPDETPCPSDFGSNSEVVMPSSPPCLPDYESPPQSLLPSLPSTPCPSQHQIQYRESLRDLIRRGREAAEATVTRQEEQNAAQFSREIVSQIGPDWM</sequence>
<evidence type="ECO:0000313" key="2">
    <source>
        <dbReference type="EMBL" id="KAG5768182.1"/>
    </source>
</evidence>
<evidence type="ECO:0000313" key="3">
    <source>
        <dbReference type="Proteomes" id="UP000750502"/>
    </source>
</evidence>
<organism evidence="2 3">
    <name type="scientific">Fusarium xylarioides</name>
    <dbReference type="NCBI Taxonomy" id="221167"/>
    <lineage>
        <taxon>Eukaryota</taxon>
        <taxon>Fungi</taxon>
        <taxon>Dikarya</taxon>
        <taxon>Ascomycota</taxon>
        <taxon>Pezizomycotina</taxon>
        <taxon>Sordariomycetes</taxon>
        <taxon>Hypocreomycetidae</taxon>
        <taxon>Hypocreales</taxon>
        <taxon>Nectriaceae</taxon>
        <taxon>Fusarium</taxon>
        <taxon>Fusarium fujikuroi species complex</taxon>
    </lineage>
</organism>
<feature type="compositionally biased region" description="Low complexity" evidence="1">
    <location>
        <begin position="135"/>
        <end position="151"/>
    </location>
</feature>
<keyword evidence="3" id="KW-1185">Reference proteome</keyword>
<dbReference type="AlphaFoldDB" id="A0A9P7I2R8"/>
<name>A0A9P7I2R8_9HYPO</name>
<reference evidence="2" key="1">
    <citation type="journal article" date="2020" name="bioRxiv">
        <title>Historical genomics reveals the evolutionary mechanisms behind multiple outbreaks of the host-specific coffee wilt pathogen Fusarium xylarioides.</title>
        <authorList>
            <person name="Peck D."/>
            <person name="Nowell R.W."/>
            <person name="Flood J."/>
            <person name="Ryan M.J."/>
            <person name="Barraclough T.G."/>
        </authorList>
    </citation>
    <scope>NUCLEOTIDE SEQUENCE</scope>
    <source>
        <strain evidence="2">IMI 127659i</strain>
    </source>
</reference>
<protein>
    <submittedName>
        <fullName evidence="2">Uncharacterized protein</fullName>
    </submittedName>
</protein>
<evidence type="ECO:0000256" key="1">
    <source>
        <dbReference type="SAM" id="MobiDB-lite"/>
    </source>
</evidence>
<comment type="caution">
    <text evidence="2">The sequence shown here is derived from an EMBL/GenBank/DDBJ whole genome shotgun (WGS) entry which is preliminary data.</text>
</comment>
<dbReference type="EMBL" id="JADFTT010000107">
    <property type="protein sequence ID" value="KAG5768182.1"/>
    <property type="molecule type" value="Genomic_DNA"/>
</dbReference>
<dbReference type="Proteomes" id="UP000750502">
    <property type="component" value="Unassembled WGS sequence"/>
</dbReference>
<feature type="region of interest" description="Disordered" evidence="1">
    <location>
        <begin position="172"/>
        <end position="200"/>
    </location>
</feature>
<reference evidence="2" key="2">
    <citation type="submission" date="2020-10" db="EMBL/GenBank/DDBJ databases">
        <authorList>
            <person name="Peck L.D."/>
            <person name="Nowell R.W."/>
            <person name="Flood J."/>
            <person name="Ryan M.J."/>
            <person name="Barraclough T.G."/>
        </authorList>
    </citation>
    <scope>NUCLEOTIDE SEQUENCE</scope>
    <source>
        <strain evidence="2">IMI 127659i</strain>
    </source>
</reference>
<accession>A0A9P7I2R8</accession>
<proteinExistence type="predicted"/>
<gene>
    <name evidence="2" type="ORF">H9Q72_004207</name>
</gene>
<dbReference type="OrthoDB" id="4733042at2759"/>
<feature type="region of interest" description="Disordered" evidence="1">
    <location>
        <begin position="116"/>
        <end position="154"/>
    </location>
</feature>